<protein>
    <submittedName>
        <fullName evidence="1">Uncharacterized protein</fullName>
    </submittedName>
</protein>
<dbReference type="KEGG" id="dmm:dnm_072970"/>
<accession>A0A975BTM5</accession>
<evidence type="ECO:0000313" key="2">
    <source>
        <dbReference type="Proteomes" id="UP000663722"/>
    </source>
</evidence>
<organism evidence="1 2">
    <name type="scientific">Desulfonema magnum</name>
    <dbReference type="NCBI Taxonomy" id="45655"/>
    <lineage>
        <taxon>Bacteria</taxon>
        <taxon>Pseudomonadati</taxon>
        <taxon>Thermodesulfobacteriota</taxon>
        <taxon>Desulfobacteria</taxon>
        <taxon>Desulfobacterales</taxon>
        <taxon>Desulfococcaceae</taxon>
        <taxon>Desulfonema</taxon>
    </lineage>
</organism>
<name>A0A975BTM5_9BACT</name>
<dbReference type="EMBL" id="CP061800">
    <property type="protein sequence ID" value="QTA91233.1"/>
    <property type="molecule type" value="Genomic_DNA"/>
</dbReference>
<evidence type="ECO:0000313" key="1">
    <source>
        <dbReference type="EMBL" id="QTA91233.1"/>
    </source>
</evidence>
<dbReference type="AlphaFoldDB" id="A0A975BTM5"/>
<proteinExistence type="predicted"/>
<reference evidence="1" key="1">
    <citation type="journal article" date="2021" name="Microb. Physiol.">
        <title>Proteogenomic Insights into the Physiology of Marine, Sulfate-Reducing, Filamentous Desulfonema limicola and Desulfonema magnum.</title>
        <authorList>
            <person name="Schnaars V."/>
            <person name="Wohlbrand L."/>
            <person name="Scheve S."/>
            <person name="Hinrichs C."/>
            <person name="Reinhardt R."/>
            <person name="Rabus R."/>
        </authorList>
    </citation>
    <scope>NUCLEOTIDE SEQUENCE</scope>
    <source>
        <strain evidence="1">4be13</strain>
    </source>
</reference>
<sequence length="70" mass="7858">MPNFQFGRKSPVYGSFVLLQGFCIRKEIDKNLHGLGIIIRAGKTPWGRHIYSFQFGTPEGETGGKKTTDK</sequence>
<gene>
    <name evidence="1" type="ORF">dnm_072970</name>
</gene>
<keyword evidence="2" id="KW-1185">Reference proteome</keyword>
<dbReference type="Proteomes" id="UP000663722">
    <property type="component" value="Chromosome"/>
</dbReference>